<gene>
    <name evidence="2" type="ORF">TrST_g6508</name>
</gene>
<name>A0A9W7AXU4_9STRA</name>
<dbReference type="AlphaFoldDB" id="A0A9W7AXU4"/>
<feature type="transmembrane region" description="Helical" evidence="1">
    <location>
        <begin position="55"/>
        <end position="74"/>
    </location>
</feature>
<accession>A0A9W7AXU4</accession>
<proteinExistence type="predicted"/>
<keyword evidence="1" id="KW-1133">Transmembrane helix</keyword>
<dbReference type="Proteomes" id="UP001165085">
    <property type="component" value="Unassembled WGS sequence"/>
</dbReference>
<keyword evidence="3" id="KW-1185">Reference proteome</keyword>
<sequence length="75" mass="8372">MDDTDPSFSSSTKRTLITHSLALLAGMYCHHRLVKGDLAELREMRREARIEALKWLVGAGVVVGIGGLAMKMRFR</sequence>
<reference evidence="3" key="1">
    <citation type="journal article" date="2023" name="Commun. Biol.">
        <title>Genome analysis of Parmales, the sister group of diatoms, reveals the evolutionary specialization of diatoms from phago-mixotrophs to photoautotrophs.</title>
        <authorList>
            <person name="Ban H."/>
            <person name="Sato S."/>
            <person name="Yoshikawa S."/>
            <person name="Yamada K."/>
            <person name="Nakamura Y."/>
            <person name="Ichinomiya M."/>
            <person name="Sato N."/>
            <person name="Blanc-Mathieu R."/>
            <person name="Endo H."/>
            <person name="Kuwata A."/>
            <person name="Ogata H."/>
        </authorList>
    </citation>
    <scope>NUCLEOTIDE SEQUENCE [LARGE SCALE GENOMIC DNA]</scope>
    <source>
        <strain evidence="3">NIES 3701</strain>
    </source>
</reference>
<keyword evidence="1" id="KW-0472">Membrane</keyword>
<evidence type="ECO:0000313" key="2">
    <source>
        <dbReference type="EMBL" id="GMH78526.1"/>
    </source>
</evidence>
<evidence type="ECO:0000313" key="3">
    <source>
        <dbReference type="Proteomes" id="UP001165085"/>
    </source>
</evidence>
<feature type="transmembrane region" description="Helical" evidence="1">
    <location>
        <begin position="16"/>
        <end position="34"/>
    </location>
</feature>
<comment type="caution">
    <text evidence="2">The sequence shown here is derived from an EMBL/GenBank/DDBJ whole genome shotgun (WGS) entry which is preliminary data.</text>
</comment>
<dbReference type="EMBL" id="BRXY01000223">
    <property type="protein sequence ID" value="GMH78526.1"/>
    <property type="molecule type" value="Genomic_DNA"/>
</dbReference>
<organism evidence="2 3">
    <name type="scientific">Triparma strigata</name>
    <dbReference type="NCBI Taxonomy" id="1606541"/>
    <lineage>
        <taxon>Eukaryota</taxon>
        <taxon>Sar</taxon>
        <taxon>Stramenopiles</taxon>
        <taxon>Ochrophyta</taxon>
        <taxon>Bolidophyceae</taxon>
        <taxon>Parmales</taxon>
        <taxon>Triparmaceae</taxon>
        <taxon>Triparma</taxon>
    </lineage>
</organism>
<keyword evidence="1" id="KW-0812">Transmembrane</keyword>
<evidence type="ECO:0000256" key="1">
    <source>
        <dbReference type="SAM" id="Phobius"/>
    </source>
</evidence>
<dbReference type="OrthoDB" id="10468736at2759"/>
<protein>
    <submittedName>
        <fullName evidence="2">Uncharacterized protein</fullName>
    </submittedName>
</protein>